<sequence>MNASEPSPDTCPVCGMSNRCTLADPRTVDQPCWCFTETIDPAVLAALPEALRNQACLCPRCAGLAQAIEPDQIQRPE</sequence>
<dbReference type="Proteomes" id="UP000182894">
    <property type="component" value="Unassembled WGS sequence"/>
</dbReference>
<dbReference type="EMBL" id="FNCO01000012">
    <property type="protein sequence ID" value="SDI33817.1"/>
    <property type="molecule type" value="Genomic_DNA"/>
</dbReference>
<dbReference type="STRING" id="89065.SAMN05216605_112139"/>
<dbReference type="AlphaFoldDB" id="A0A1G8JS08"/>
<gene>
    <name evidence="1" type="ORF">SAMN05216605_112139</name>
</gene>
<dbReference type="InterPro" id="IPR032720">
    <property type="entry name" value="Cys_rich_CWC"/>
</dbReference>
<proteinExistence type="predicted"/>
<name>A0A1G8JS08_9PSED</name>
<evidence type="ECO:0000313" key="1">
    <source>
        <dbReference type="EMBL" id="SDI33817.1"/>
    </source>
</evidence>
<reference evidence="2" key="1">
    <citation type="submission" date="2016-10" db="EMBL/GenBank/DDBJ databases">
        <authorList>
            <person name="Varghese N."/>
            <person name="Submissions S."/>
        </authorList>
    </citation>
    <scope>NUCLEOTIDE SEQUENCE [LARGE SCALE GENOMIC DNA]</scope>
    <source>
        <strain evidence="2">ATCC 700689</strain>
    </source>
</reference>
<keyword evidence="2" id="KW-1185">Reference proteome</keyword>
<accession>A0A1G8JS08</accession>
<protein>
    <submittedName>
        <fullName evidence="1">Cysteine-rich CWC</fullName>
    </submittedName>
</protein>
<dbReference type="RefSeq" id="WP_074755662.1">
    <property type="nucleotide sequence ID" value="NZ_FNCO01000012.1"/>
</dbReference>
<evidence type="ECO:0000313" key="2">
    <source>
        <dbReference type="Proteomes" id="UP000182894"/>
    </source>
</evidence>
<dbReference type="OrthoDB" id="8912324at2"/>
<organism evidence="1 2">
    <name type="scientific">Pseudomonas abietaniphila</name>
    <dbReference type="NCBI Taxonomy" id="89065"/>
    <lineage>
        <taxon>Bacteria</taxon>
        <taxon>Pseudomonadati</taxon>
        <taxon>Pseudomonadota</taxon>
        <taxon>Gammaproteobacteria</taxon>
        <taxon>Pseudomonadales</taxon>
        <taxon>Pseudomonadaceae</taxon>
        <taxon>Pseudomonas</taxon>
    </lineage>
</organism>
<dbReference type="Pfam" id="PF14375">
    <property type="entry name" value="Cys_rich_CWC"/>
    <property type="match status" value="1"/>
</dbReference>